<dbReference type="AlphaFoldDB" id="A0AAN7SL27"/>
<dbReference type="EMBL" id="JARPUR010000001">
    <property type="protein sequence ID" value="KAK4884909.1"/>
    <property type="molecule type" value="Genomic_DNA"/>
</dbReference>
<keyword evidence="3" id="KW-1185">Reference proteome</keyword>
<sequence>MHYKKLLFLCFANFFYALIDVRDAALLWALHECFVPSGRETAKDSIAKEIRTIISVTLTTLSFTWKDHDSHKEKYKQRLERAGTIKNARHFHYYKPLDDVSLQCKLVSEDEKITFYFVIYNYNKPKLQCSLTLGRPVF</sequence>
<protein>
    <recommendedName>
        <fullName evidence="4">Secreted protein</fullName>
    </recommendedName>
</protein>
<evidence type="ECO:0000313" key="3">
    <source>
        <dbReference type="Proteomes" id="UP001353858"/>
    </source>
</evidence>
<accession>A0AAN7SL27</accession>
<comment type="caution">
    <text evidence="2">The sequence shown here is derived from an EMBL/GenBank/DDBJ whole genome shotgun (WGS) entry which is preliminary data.</text>
</comment>
<gene>
    <name evidence="2" type="ORF">RN001_001180</name>
</gene>
<keyword evidence="1" id="KW-0732">Signal</keyword>
<organism evidence="2 3">
    <name type="scientific">Aquatica leii</name>
    <dbReference type="NCBI Taxonomy" id="1421715"/>
    <lineage>
        <taxon>Eukaryota</taxon>
        <taxon>Metazoa</taxon>
        <taxon>Ecdysozoa</taxon>
        <taxon>Arthropoda</taxon>
        <taxon>Hexapoda</taxon>
        <taxon>Insecta</taxon>
        <taxon>Pterygota</taxon>
        <taxon>Neoptera</taxon>
        <taxon>Endopterygota</taxon>
        <taxon>Coleoptera</taxon>
        <taxon>Polyphaga</taxon>
        <taxon>Elateriformia</taxon>
        <taxon>Elateroidea</taxon>
        <taxon>Lampyridae</taxon>
        <taxon>Luciolinae</taxon>
        <taxon>Aquatica</taxon>
    </lineage>
</organism>
<evidence type="ECO:0000256" key="1">
    <source>
        <dbReference type="SAM" id="SignalP"/>
    </source>
</evidence>
<evidence type="ECO:0000313" key="2">
    <source>
        <dbReference type="EMBL" id="KAK4884909.1"/>
    </source>
</evidence>
<feature type="chain" id="PRO_5042817960" description="Secreted protein" evidence="1">
    <location>
        <begin position="18"/>
        <end position="138"/>
    </location>
</feature>
<dbReference type="Proteomes" id="UP001353858">
    <property type="component" value="Unassembled WGS sequence"/>
</dbReference>
<name>A0AAN7SL27_9COLE</name>
<feature type="signal peptide" evidence="1">
    <location>
        <begin position="1"/>
        <end position="17"/>
    </location>
</feature>
<reference evidence="3" key="1">
    <citation type="submission" date="2023-01" db="EMBL/GenBank/DDBJ databases">
        <title>Key to firefly adult light organ development and bioluminescence: homeobox transcription factors regulate luciferase expression and transportation to peroxisome.</title>
        <authorList>
            <person name="Fu X."/>
        </authorList>
    </citation>
    <scope>NUCLEOTIDE SEQUENCE [LARGE SCALE GENOMIC DNA]</scope>
</reference>
<evidence type="ECO:0008006" key="4">
    <source>
        <dbReference type="Google" id="ProtNLM"/>
    </source>
</evidence>
<proteinExistence type="predicted"/>